<gene>
    <name evidence="3" type="ORF">HCDG_09306</name>
</gene>
<protein>
    <recommendedName>
        <fullName evidence="2">Subtelomeric hrmA-associated cluster protein AFUB-079030/YDR124W-like helical bundle domain-containing protein</fullName>
    </recommendedName>
</protein>
<dbReference type="InterPro" id="IPR047092">
    <property type="entry name" value="AFUB_07903/YDR124W-like_hel"/>
</dbReference>
<evidence type="ECO:0000313" key="4">
    <source>
        <dbReference type="Proteomes" id="UP000002624"/>
    </source>
</evidence>
<feature type="region of interest" description="Disordered" evidence="1">
    <location>
        <begin position="195"/>
        <end position="217"/>
    </location>
</feature>
<dbReference type="OrthoDB" id="5338458at2759"/>
<feature type="compositionally biased region" description="Polar residues" evidence="1">
    <location>
        <begin position="381"/>
        <end position="392"/>
    </location>
</feature>
<organism evidence="3 4">
    <name type="scientific">Ajellomyces capsulatus (strain H143)</name>
    <name type="common">Darling's disease fungus</name>
    <name type="synonym">Histoplasma capsulatum</name>
    <dbReference type="NCBI Taxonomy" id="544712"/>
    <lineage>
        <taxon>Eukaryota</taxon>
        <taxon>Fungi</taxon>
        <taxon>Dikarya</taxon>
        <taxon>Ascomycota</taxon>
        <taxon>Pezizomycotina</taxon>
        <taxon>Eurotiomycetes</taxon>
        <taxon>Eurotiomycetidae</taxon>
        <taxon>Onygenales</taxon>
        <taxon>Ajellomycetaceae</taxon>
        <taxon>Histoplasma</taxon>
    </lineage>
</organism>
<evidence type="ECO:0000256" key="1">
    <source>
        <dbReference type="SAM" id="MobiDB-lite"/>
    </source>
</evidence>
<dbReference type="HOGENOM" id="CLU_035142_0_0_1"/>
<dbReference type="PANTHER" id="PTHR36102:SF1">
    <property type="entry name" value="YDR124W-LIKE HELICAL BUNDLE DOMAIN-CONTAINING PROTEIN"/>
    <property type="match status" value="1"/>
</dbReference>
<feature type="compositionally biased region" description="Basic and acidic residues" evidence="1">
    <location>
        <begin position="208"/>
        <end position="217"/>
    </location>
</feature>
<dbReference type="VEuPathDB" id="FungiDB:HCDG_09306"/>
<feature type="region of interest" description="Disordered" evidence="1">
    <location>
        <begin position="1"/>
        <end position="24"/>
    </location>
</feature>
<name>C6HSX5_AJECH</name>
<dbReference type="STRING" id="544712.C6HSX5"/>
<dbReference type="EMBL" id="GG692439">
    <property type="protein sequence ID" value="EER36650.1"/>
    <property type="molecule type" value="Genomic_DNA"/>
</dbReference>
<dbReference type="PANTHER" id="PTHR36102">
    <property type="entry name" value="CHROMOSOME 10, WHOLE GENOME SHOTGUN SEQUENCE"/>
    <property type="match status" value="1"/>
</dbReference>
<evidence type="ECO:0000313" key="3">
    <source>
        <dbReference type="EMBL" id="EER36650.1"/>
    </source>
</evidence>
<dbReference type="Proteomes" id="UP000002624">
    <property type="component" value="Unassembled WGS sequence"/>
</dbReference>
<dbReference type="eggNOG" id="ENOG502S0ES">
    <property type="taxonomic scope" value="Eukaryota"/>
</dbReference>
<sequence length="461" mass="52360">MVARPVANVPSGPHLKPRNHESMEGIQSWESSSGVFTVESRSAIHIPYRHYALAYLDVSGNVRYELSPSMLDHKSEIFLQDFEERFFQHASQSMFPGQLSTNPTRNPRARRPRYLSSYKNMPAQKRQRLEYTVNAVSEEEDDEFEDQPVNNIGLPIGDEEKMLAYYAEAFRAFQQINCRQVAKAYIKLIEPRKQAKHPYNGGKAGPGEIRDPEKTKPEWWPTDVIHKEPDHLKKIRKKFFLNPHPSLSKSRVKLLIHIFRNLSKSHGITARKLKAAGEEAQKQCRPPEKASILDEIYRVREEEERYERGEVGSNTLFSTTISAPFESATPNPLSPMGIKSDYEKFTPMGSPISIDDRPTTSNVNYLHGLPQSPIEGQYMNPRSSVPENQTAGSYGPWPTPSFQHPIFSQVDYGNGNSGVIPQHFMSPMMSTPSHAPLPLQGARSQLPMDRTPIFPAFRDDT</sequence>
<reference evidence="4" key="1">
    <citation type="submission" date="2009-05" db="EMBL/GenBank/DDBJ databases">
        <title>The genome sequence of Ajellomyces capsulatus strain H143.</title>
        <authorList>
            <person name="Champion M."/>
            <person name="Cuomo C.A."/>
            <person name="Ma L.-J."/>
            <person name="Henn M.R."/>
            <person name="Sil A."/>
            <person name="Goldman B."/>
            <person name="Young S.K."/>
            <person name="Kodira C.D."/>
            <person name="Zeng Q."/>
            <person name="Koehrsen M."/>
            <person name="Alvarado L."/>
            <person name="Berlin A.M."/>
            <person name="Borenstein D."/>
            <person name="Chen Z."/>
            <person name="Engels R."/>
            <person name="Freedman E."/>
            <person name="Gellesch M."/>
            <person name="Goldberg J."/>
            <person name="Griggs A."/>
            <person name="Gujja S."/>
            <person name="Heiman D.I."/>
            <person name="Hepburn T.A."/>
            <person name="Howarth C."/>
            <person name="Jen D."/>
            <person name="Larson L."/>
            <person name="Lewis B."/>
            <person name="Mehta T."/>
            <person name="Park D."/>
            <person name="Pearson M."/>
            <person name="Roberts A."/>
            <person name="Saif S."/>
            <person name="Shea T.D."/>
            <person name="Shenoy N."/>
            <person name="Sisk P."/>
            <person name="Stolte C."/>
            <person name="Sykes S."/>
            <person name="Walk T."/>
            <person name="White J."/>
            <person name="Yandava C."/>
            <person name="Klein B."/>
            <person name="McEwen J.G."/>
            <person name="Puccia R."/>
            <person name="Goldman G.H."/>
            <person name="Felipe M.S."/>
            <person name="Nino-Vega G."/>
            <person name="San-Blas G."/>
            <person name="Taylor J.W."/>
            <person name="Mendoza L."/>
            <person name="Galagan J.E."/>
            <person name="Nusbaum C."/>
            <person name="Birren B.W."/>
        </authorList>
    </citation>
    <scope>NUCLEOTIDE SEQUENCE [LARGE SCALE GENOMIC DNA]</scope>
    <source>
        <strain evidence="4">H143</strain>
    </source>
</reference>
<evidence type="ECO:0000259" key="2">
    <source>
        <dbReference type="Pfam" id="PF11001"/>
    </source>
</evidence>
<accession>C6HSX5</accession>
<dbReference type="InterPro" id="IPR021264">
    <property type="entry name" value="AFUB_079030/YDR124W-like"/>
</dbReference>
<feature type="domain" description="Subtelomeric hrmA-associated cluster protein AFUB-079030/YDR124W-like helical bundle" evidence="2">
    <location>
        <begin position="156"/>
        <end position="301"/>
    </location>
</feature>
<proteinExistence type="predicted"/>
<dbReference type="AlphaFoldDB" id="C6HSX5"/>
<dbReference type="Pfam" id="PF11001">
    <property type="entry name" value="AFUB_07903_YDR124W_hel"/>
    <property type="match status" value="1"/>
</dbReference>
<feature type="region of interest" description="Disordered" evidence="1">
    <location>
        <begin position="381"/>
        <end position="400"/>
    </location>
</feature>
<dbReference type="OMA" id="EWWPAGV"/>